<dbReference type="InterPro" id="IPR038488">
    <property type="entry name" value="Integrase_DNA-bd_sf"/>
</dbReference>
<sequence>MQLTDMTIKNLTAKNRDYTVSDTNGLALYISTAGSKQWHFRFSFNGKRCRISLGSYPDLSLKEARNKRDDARQLMASGTDPRLARKQERERAQRTFLVVWERWANFRGQRLREGRQTSQTQMKRIFAKDVLPYIGHMPIDTITRADILKILRRIENRKAWAVVTKCRSWLNQFFRYAIIECDLPANPAADLAVVAAPVPPARHHPYLLMTEIPAFLRNLNRNRARLQTILAIKLLLMTGVRTGELRLATQSQFDLEKALWTIPAENVKQLQRNLRQRTIPPYVVPLSWQAVEIIKTLVGMSAASQCYLLAHNSNALKQISENTINKAVQRAGYEGMLTGHGIRGTLSTALNELGYPTEWIEAQLSHTDPNAVRSAYNHARYIEQRRKMMQEWSDLLQKFANEAGTFLI</sequence>
<comment type="caution">
    <text evidence="6">The sequence shown here is derived from an EMBL/GenBank/DDBJ whole genome shotgun (WGS) entry which is preliminary data.</text>
</comment>
<dbReference type="InterPro" id="IPR011010">
    <property type="entry name" value="DNA_brk_join_enz"/>
</dbReference>
<dbReference type="Pfam" id="PF22022">
    <property type="entry name" value="Phage_int_M"/>
    <property type="match status" value="1"/>
</dbReference>
<evidence type="ECO:0000313" key="7">
    <source>
        <dbReference type="Proteomes" id="UP000268615"/>
    </source>
</evidence>
<accession>A0A3N5DRH8</accession>
<dbReference type="PROSITE" id="PS51898">
    <property type="entry name" value="TYR_RECOMBINASE"/>
    <property type="match status" value="1"/>
</dbReference>
<evidence type="ECO:0000256" key="4">
    <source>
        <dbReference type="ARBA" id="ARBA00023172"/>
    </source>
</evidence>
<dbReference type="AlphaFoldDB" id="A0A3N5DRH8"/>
<dbReference type="SUPFAM" id="SSF56349">
    <property type="entry name" value="DNA breaking-rejoining enzymes"/>
    <property type="match status" value="1"/>
</dbReference>
<organism evidence="6 7">
    <name type="scientific">Buttiauxella warmboldiae</name>
    <dbReference type="NCBI Taxonomy" id="82993"/>
    <lineage>
        <taxon>Bacteria</taxon>
        <taxon>Pseudomonadati</taxon>
        <taxon>Pseudomonadota</taxon>
        <taxon>Gammaproteobacteria</taxon>
        <taxon>Enterobacterales</taxon>
        <taxon>Enterobacteriaceae</taxon>
        <taxon>Buttiauxella</taxon>
    </lineage>
</organism>
<reference evidence="6 7" key="1">
    <citation type="submission" date="2018-11" db="EMBL/GenBank/DDBJ databases">
        <title>Draft genome sequence of Buttiauxella warmboldiae CCUG 35512.</title>
        <authorList>
            <person name="Salva-Serra F."/>
            <person name="Marathe N."/>
            <person name="Moore E."/>
            <person name="Svensson L."/>
            <person name="Engstrom-Jakobsson H."/>
        </authorList>
    </citation>
    <scope>NUCLEOTIDE SEQUENCE [LARGE SCALE GENOMIC DNA]</scope>
    <source>
        <strain evidence="6 7">CCUG 35512</strain>
    </source>
</reference>
<comment type="similarity">
    <text evidence="1">Belongs to the 'phage' integrase family.</text>
</comment>
<dbReference type="GO" id="GO:0003677">
    <property type="term" value="F:DNA binding"/>
    <property type="evidence" value="ECO:0007669"/>
    <property type="project" value="UniProtKB-KW"/>
</dbReference>
<dbReference type="InterPro" id="IPR025166">
    <property type="entry name" value="Integrase_DNA_bind_dom"/>
</dbReference>
<dbReference type="InterPro" id="IPR053876">
    <property type="entry name" value="Phage_int_M"/>
</dbReference>
<dbReference type="InterPro" id="IPR013762">
    <property type="entry name" value="Integrase-like_cat_sf"/>
</dbReference>
<dbReference type="Gene3D" id="1.10.150.130">
    <property type="match status" value="1"/>
</dbReference>
<dbReference type="InterPro" id="IPR050808">
    <property type="entry name" value="Phage_Integrase"/>
</dbReference>
<dbReference type="Gene3D" id="1.10.443.10">
    <property type="entry name" value="Intergrase catalytic core"/>
    <property type="match status" value="1"/>
</dbReference>
<name>A0A3N5DRH8_9ENTR</name>
<dbReference type="Pfam" id="PF13356">
    <property type="entry name" value="Arm-DNA-bind_3"/>
    <property type="match status" value="1"/>
</dbReference>
<feature type="domain" description="Tyr recombinase" evidence="5">
    <location>
        <begin position="202"/>
        <end position="389"/>
    </location>
</feature>
<evidence type="ECO:0000256" key="2">
    <source>
        <dbReference type="ARBA" id="ARBA00022908"/>
    </source>
</evidence>
<dbReference type="RefSeq" id="WP_124023959.1">
    <property type="nucleotide sequence ID" value="NZ_RPOH01000034.1"/>
</dbReference>
<dbReference type="PANTHER" id="PTHR30629:SF2">
    <property type="entry name" value="PROPHAGE INTEGRASE INTS-RELATED"/>
    <property type="match status" value="1"/>
</dbReference>
<keyword evidence="4" id="KW-0233">DNA recombination</keyword>
<dbReference type="CDD" id="cd00801">
    <property type="entry name" value="INT_P4_C"/>
    <property type="match status" value="1"/>
</dbReference>
<evidence type="ECO:0000259" key="5">
    <source>
        <dbReference type="PROSITE" id="PS51898"/>
    </source>
</evidence>
<evidence type="ECO:0000256" key="1">
    <source>
        <dbReference type="ARBA" id="ARBA00008857"/>
    </source>
</evidence>
<proteinExistence type="inferred from homology"/>
<dbReference type="InterPro" id="IPR010998">
    <property type="entry name" value="Integrase_recombinase_N"/>
</dbReference>
<dbReference type="OrthoDB" id="5589990at2"/>
<protein>
    <submittedName>
        <fullName evidence="6">DUF4102 domain-containing protein</fullName>
    </submittedName>
</protein>
<dbReference type="Proteomes" id="UP000268615">
    <property type="component" value="Unassembled WGS sequence"/>
</dbReference>
<dbReference type="InterPro" id="IPR002104">
    <property type="entry name" value="Integrase_catalytic"/>
</dbReference>
<keyword evidence="3" id="KW-0238">DNA-binding</keyword>
<dbReference type="GO" id="GO:0015074">
    <property type="term" value="P:DNA integration"/>
    <property type="evidence" value="ECO:0007669"/>
    <property type="project" value="UniProtKB-KW"/>
</dbReference>
<evidence type="ECO:0000256" key="3">
    <source>
        <dbReference type="ARBA" id="ARBA00023125"/>
    </source>
</evidence>
<dbReference type="GO" id="GO:0006310">
    <property type="term" value="P:DNA recombination"/>
    <property type="evidence" value="ECO:0007669"/>
    <property type="project" value="UniProtKB-KW"/>
</dbReference>
<dbReference type="PANTHER" id="PTHR30629">
    <property type="entry name" value="PROPHAGE INTEGRASE"/>
    <property type="match status" value="1"/>
</dbReference>
<keyword evidence="2" id="KW-0229">DNA integration</keyword>
<gene>
    <name evidence="6" type="ORF">EHN07_09755</name>
</gene>
<dbReference type="EMBL" id="RPOH01000034">
    <property type="protein sequence ID" value="RPH28250.1"/>
    <property type="molecule type" value="Genomic_DNA"/>
</dbReference>
<evidence type="ECO:0000313" key="6">
    <source>
        <dbReference type="EMBL" id="RPH28250.1"/>
    </source>
</evidence>
<keyword evidence="7" id="KW-1185">Reference proteome</keyword>
<dbReference type="Pfam" id="PF00589">
    <property type="entry name" value="Phage_integrase"/>
    <property type="match status" value="1"/>
</dbReference>
<dbReference type="Gene3D" id="3.30.160.390">
    <property type="entry name" value="Integrase, DNA-binding domain"/>
    <property type="match status" value="1"/>
</dbReference>